<keyword evidence="4" id="KW-1185">Reference proteome</keyword>
<sequence>MATQLQNRLVGTVILVALAVIILPDLLDGQKREQQQAYETIPLQPEGEVPSDAVQLPEVERQQSTNAADAALEVTADNAPAVSDKSANGEEGFAEALAEPKEATVGEEAFVIQLGVFRNADSVRELVTQLKSEGFRAYASPVTTSSGELTKLMVGPDASKDRLEGQLQQLQALTELQGKVLKYQP</sequence>
<evidence type="ECO:0000313" key="3">
    <source>
        <dbReference type="EMBL" id="SMQ63252.1"/>
    </source>
</evidence>
<keyword evidence="1" id="KW-0812">Transmembrane</keyword>
<dbReference type="EMBL" id="FXWH01000001">
    <property type="protein sequence ID" value="SMQ63252.1"/>
    <property type="molecule type" value="Genomic_DNA"/>
</dbReference>
<dbReference type="Proteomes" id="UP000194450">
    <property type="component" value="Unassembled WGS sequence"/>
</dbReference>
<dbReference type="RefSeq" id="WP_086433978.1">
    <property type="nucleotide sequence ID" value="NZ_FXWH01000001.1"/>
</dbReference>
<dbReference type="PROSITE" id="PS51724">
    <property type="entry name" value="SPOR"/>
    <property type="match status" value="1"/>
</dbReference>
<dbReference type="InterPro" id="IPR052521">
    <property type="entry name" value="Cell_div_SPOR-domain"/>
</dbReference>
<dbReference type="SUPFAM" id="SSF110997">
    <property type="entry name" value="Sporulation related repeat"/>
    <property type="match status" value="1"/>
</dbReference>
<dbReference type="OrthoDB" id="7069135at2"/>
<dbReference type="Gene3D" id="3.30.70.1070">
    <property type="entry name" value="Sporulation related repeat"/>
    <property type="match status" value="1"/>
</dbReference>
<keyword evidence="1" id="KW-1133">Transmembrane helix</keyword>
<reference evidence="4" key="1">
    <citation type="submission" date="2017-04" db="EMBL/GenBank/DDBJ databases">
        <authorList>
            <person name="Varghese N."/>
            <person name="Submissions S."/>
        </authorList>
    </citation>
    <scope>NUCLEOTIDE SEQUENCE [LARGE SCALE GENOMIC DNA]</scope>
</reference>
<accession>A0A1Y6ERX9</accession>
<feature type="transmembrane region" description="Helical" evidence="1">
    <location>
        <begin position="6"/>
        <end position="27"/>
    </location>
</feature>
<proteinExistence type="predicted"/>
<dbReference type="GO" id="GO:0032506">
    <property type="term" value="P:cytokinetic process"/>
    <property type="evidence" value="ECO:0007669"/>
    <property type="project" value="TreeGrafter"/>
</dbReference>
<feature type="domain" description="SPOR" evidence="2">
    <location>
        <begin position="104"/>
        <end position="183"/>
    </location>
</feature>
<dbReference type="GO" id="GO:0030428">
    <property type="term" value="C:cell septum"/>
    <property type="evidence" value="ECO:0007669"/>
    <property type="project" value="TreeGrafter"/>
</dbReference>
<dbReference type="InterPro" id="IPR036680">
    <property type="entry name" value="SPOR-like_sf"/>
</dbReference>
<name>A0A1Y6ERX9_9GAMM</name>
<dbReference type="GO" id="GO:0032153">
    <property type="term" value="C:cell division site"/>
    <property type="evidence" value="ECO:0007669"/>
    <property type="project" value="TreeGrafter"/>
</dbReference>
<evidence type="ECO:0000313" key="4">
    <source>
        <dbReference type="Proteomes" id="UP000194450"/>
    </source>
</evidence>
<organism evidence="3 4">
    <name type="scientific">Pseudidiomarina planktonica</name>
    <dbReference type="NCBI Taxonomy" id="1323738"/>
    <lineage>
        <taxon>Bacteria</taxon>
        <taxon>Pseudomonadati</taxon>
        <taxon>Pseudomonadota</taxon>
        <taxon>Gammaproteobacteria</taxon>
        <taxon>Alteromonadales</taxon>
        <taxon>Idiomarinaceae</taxon>
        <taxon>Pseudidiomarina</taxon>
    </lineage>
</organism>
<dbReference type="PANTHER" id="PTHR38687:SF1">
    <property type="entry name" value="CELL DIVISION PROTEIN DEDD"/>
    <property type="match status" value="1"/>
</dbReference>
<evidence type="ECO:0000259" key="2">
    <source>
        <dbReference type="PROSITE" id="PS51724"/>
    </source>
</evidence>
<evidence type="ECO:0000256" key="1">
    <source>
        <dbReference type="SAM" id="Phobius"/>
    </source>
</evidence>
<dbReference type="AlphaFoldDB" id="A0A1Y6ERX9"/>
<protein>
    <submittedName>
        <fullName evidence="3">DedD protein</fullName>
    </submittedName>
</protein>
<dbReference type="PANTHER" id="PTHR38687">
    <property type="entry name" value="CELL DIVISION PROTEIN DEDD-RELATED"/>
    <property type="match status" value="1"/>
</dbReference>
<dbReference type="GO" id="GO:0042834">
    <property type="term" value="F:peptidoglycan binding"/>
    <property type="evidence" value="ECO:0007669"/>
    <property type="project" value="InterPro"/>
</dbReference>
<dbReference type="Pfam" id="PF05036">
    <property type="entry name" value="SPOR"/>
    <property type="match status" value="1"/>
</dbReference>
<gene>
    <name evidence="3" type="ORF">SAMN06297229_0827</name>
</gene>
<keyword evidence="1" id="KW-0472">Membrane</keyword>
<dbReference type="InterPro" id="IPR007730">
    <property type="entry name" value="SPOR-like_dom"/>
</dbReference>